<sequence length="260" mass="27488">MPELRLELRDHVAELIIDNPERRNALSPEMWIRLPELLAALEAEDDVLVLVVRGAGEHFSSGAEITALDRILFDPALPDGGLVSRGEDALAAFSKPVIAAIDGSCVGGGIGLAAACDLRIASDRARFAVPPAKLGILYPVGSLERLVALTGAAAAKRLLLTAESVDANEALRLGLVGEVVPAAELHARAHELAARMTRLSQSSLRAEKQIIALCGVDMAAARRADADWQAKAGALRDRAEGVAAFREGRPPEFATTEGDR</sequence>
<dbReference type="SUPFAM" id="SSF52096">
    <property type="entry name" value="ClpP/crotonase"/>
    <property type="match status" value="1"/>
</dbReference>
<organism evidence="3 4">
    <name type="scientific">Gryllotalpicola koreensis</name>
    <dbReference type="NCBI Taxonomy" id="993086"/>
    <lineage>
        <taxon>Bacteria</taxon>
        <taxon>Bacillati</taxon>
        <taxon>Actinomycetota</taxon>
        <taxon>Actinomycetes</taxon>
        <taxon>Micrococcales</taxon>
        <taxon>Microbacteriaceae</taxon>
        <taxon>Gryllotalpicola</taxon>
    </lineage>
</organism>
<evidence type="ECO:0000256" key="1">
    <source>
        <dbReference type="ARBA" id="ARBA00005254"/>
    </source>
</evidence>
<dbReference type="InterPro" id="IPR014748">
    <property type="entry name" value="Enoyl-CoA_hydra_C"/>
</dbReference>
<protein>
    <submittedName>
        <fullName evidence="3">Enoyl-CoA hydratase/isomerase family protein</fullName>
    </submittedName>
</protein>
<dbReference type="InterPro" id="IPR001753">
    <property type="entry name" value="Enoyl-CoA_hydra/iso"/>
</dbReference>
<comment type="similarity">
    <text evidence="1">Belongs to the enoyl-CoA hydratase/isomerase family.</text>
</comment>
<evidence type="ECO:0000313" key="3">
    <source>
        <dbReference type="EMBL" id="GAA4173487.1"/>
    </source>
</evidence>
<comment type="caution">
    <text evidence="3">The sequence shown here is derived from an EMBL/GenBank/DDBJ whole genome shotgun (WGS) entry which is preliminary data.</text>
</comment>
<gene>
    <name evidence="3" type="ORF">GCM10022287_15950</name>
</gene>
<dbReference type="Gene3D" id="1.10.12.10">
    <property type="entry name" value="Lyase 2-enoyl-coa Hydratase, Chain A, domain 2"/>
    <property type="match status" value="1"/>
</dbReference>
<keyword evidence="4" id="KW-1185">Reference proteome</keyword>
<keyword evidence="2" id="KW-0456">Lyase</keyword>
<dbReference type="CDD" id="cd06558">
    <property type="entry name" value="crotonase-like"/>
    <property type="match status" value="1"/>
</dbReference>
<dbReference type="Pfam" id="PF00378">
    <property type="entry name" value="ECH_1"/>
    <property type="match status" value="1"/>
</dbReference>
<dbReference type="Proteomes" id="UP001501079">
    <property type="component" value="Unassembled WGS sequence"/>
</dbReference>
<dbReference type="Gene3D" id="3.90.226.10">
    <property type="entry name" value="2-enoyl-CoA Hydratase, Chain A, domain 1"/>
    <property type="match status" value="1"/>
</dbReference>
<dbReference type="EMBL" id="BAABBW010000002">
    <property type="protein sequence ID" value="GAA4173487.1"/>
    <property type="molecule type" value="Genomic_DNA"/>
</dbReference>
<dbReference type="RefSeq" id="WP_344753084.1">
    <property type="nucleotide sequence ID" value="NZ_BAABBW010000002.1"/>
</dbReference>
<accession>A0ABP7ZYW8</accession>
<evidence type="ECO:0000313" key="4">
    <source>
        <dbReference type="Proteomes" id="UP001501079"/>
    </source>
</evidence>
<reference evidence="4" key="1">
    <citation type="journal article" date="2019" name="Int. J. Syst. Evol. Microbiol.">
        <title>The Global Catalogue of Microorganisms (GCM) 10K type strain sequencing project: providing services to taxonomists for standard genome sequencing and annotation.</title>
        <authorList>
            <consortium name="The Broad Institute Genomics Platform"/>
            <consortium name="The Broad Institute Genome Sequencing Center for Infectious Disease"/>
            <person name="Wu L."/>
            <person name="Ma J."/>
        </authorList>
    </citation>
    <scope>NUCLEOTIDE SEQUENCE [LARGE SCALE GENOMIC DNA]</scope>
    <source>
        <strain evidence="4">JCM 17591</strain>
    </source>
</reference>
<proteinExistence type="inferred from homology"/>
<dbReference type="InterPro" id="IPR029045">
    <property type="entry name" value="ClpP/crotonase-like_dom_sf"/>
</dbReference>
<name>A0ABP7ZYW8_9MICO</name>
<evidence type="ECO:0000256" key="2">
    <source>
        <dbReference type="ARBA" id="ARBA00023239"/>
    </source>
</evidence>
<dbReference type="PANTHER" id="PTHR11941">
    <property type="entry name" value="ENOYL-COA HYDRATASE-RELATED"/>
    <property type="match status" value="1"/>
</dbReference>
<dbReference type="PANTHER" id="PTHR11941:SF127">
    <property type="entry name" value="ENOYL-COA HYDRATASE ECHA18 (ENOYL HYDRASE) (UNSATURATED ACYL-COA HYDRATASE) (CROTONASE)-RELATED"/>
    <property type="match status" value="1"/>
</dbReference>